<feature type="domain" description="Radical SAM core" evidence="7">
    <location>
        <begin position="8"/>
        <end position="229"/>
    </location>
</feature>
<accession>A0A5S3XTU6</accession>
<proteinExistence type="predicted"/>
<dbReference type="InterPro" id="IPR023885">
    <property type="entry name" value="4Fe4S-binding_SPASM_dom"/>
</dbReference>
<evidence type="ECO:0000313" key="9">
    <source>
        <dbReference type="EMBL" id="TMP62112.1"/>
    </source>
</evidence>
<dbReference type="InterPro" id="IPR058240">
    <property type="entry name" value="rSAM_sf"/>
</dbReference>
<gene>
    <name evidence="9" type="ORF">CWB96_01915</name>
    <name evidence="8" type="ORF">CWB97_09605</name>
</gene>
<organism evidence="9 11">
    <name type="scientific">Pseudoalteromonas citrea</name>
    <dbReference type="NCBI Taxonomy" id="43655"/>
    <lineage>
        <taxon>Bacteria</taxon>
        <taxon>Pseudomonadati</taxon>
        <taxon>Pseudomonadota</taxon>
        <taxon>Gammaproteobacteria</taxon>
        <taxon>Alteromonadales</taxon>
        <taxon>Pseudoalteromonadaceae</taxon>
        <taxon>Pseudoalteromonas</taxon>
    </lineage>
</organism>
<comment type="caution">
    <text evidence="9">The sequence shown here is derived from an EMBL/GenBank/DDBJ whole genome shotgun (WGS) entry which is preliminary data.</text>
</comment>
<comment type="cofactor">
    <cofactor evidence="1">
        <name>[4Fe-4S] cluster</name>
        <dbReference type="ChEBI" id="CHEBI:49883"/>
    </cofactor>
</comment>
<evidence type="ECO:0000259" key="7">
    <source>
        <dbReference type="PROSITE" id="PS51918"/>
    </source>
</evidence>
<evidence type="ECO:0000313" key="8">
    <source>
        <dbReference type="EMBL" id="TMP43489.1"/>
    </source>
</evidence>
<dbReference type="Pfam" id="PF13186">
    <property type="entry name" value="SPASM"/>
    <property type="match status" value="1"/>
</dbReference>
<evidence type="ECO:0000256" key="4">
    <source>
        <dbReference type="ARBA" id="ARBA00022723"/>
    </source>
</evidence>
<keyword evidence="10" id="KW-1185">Reference proteome</keyword>
<evidence type="ECO:0000256" key="6">
    <source>
        <dbReference type="ARBA" id="ARBA00023014"/>
    </source>
</evidence>
<dbReference type="AlphaFoldDB" id="A0A5S3XTU6"/>
<dbReference type="SFLD" id="SFLDS00029">
    <property type="entry name" value="Radical_SAM"/>
    <property type="match status" value="1"/>
</dbReference>
<dbReference type="SUPFAM" id="SSF102114">
    <property type="entry name" value="Radical SAM enzymes"/>
    <property type="match status" value="1"/>
</dbReference>
<sequence>MTKVIPITELPPRLLLDVNSDCNLKCPMCVVHGGTDDPKINAIIKKKMTVDNARAILDEVMSAKPAIGPALWSEPLMSKDILTHLKNMKDRELNVSINTNGLLLTKKIAKALIELKIDSITISVDSTTPETLKLIRGVDRLDKIESNILQMLELRGELELPRIGVSFTKQADNIHEHDEFIDKWVNIVDFVRTGELFEDGRFPEVNLDMSKRTPCSELYTTMAIHTDGDVSICCLDGFKDQVVGNVLEEGVSQVWKGEKLQQVRHYHETGQFQKVPFCLKCERWASNQYTEEVVDGILTRRSPEYTFYNNPARLANWNKNVRHTDS</sequence>
<evidence type="ECO:0000313" key="11">
    <source>
        <dbReference type="Proteomes" id="UP000307706"/>
    </source>
</evidence>
<dbReference type="CDD" id="cd21109">
    <property type="entry name" value="SPASM"/>
    <property type="match status" value="1"/>
</dbReference>
<dbReference type="SFLD" id="SFLDG01387">
    <property type="entry name" value="BtrN-like_SPASM_domain_contain"/>
    <property type="match status" value="1"/>
</dbReference>
<reference evidence="10 11" key="1">
    <citation type="submission" date="2017-12" db="EMBL/GenBank/DDBJ databases">
        <authorList>
            <person name="Paulsen S."/>
            <person name="Gram L.K."/>
        </authorList>
    </citation>
    <scope>NUCLEOTIDE SEQUENCE [LARGE SCALE GENOMIC DNA]</scope>
    <source>
        <strain evidence="9 11">S2231</strain>
        <strain evidence="8 10">S2233</strain>
    </source>
</reference>
<name>A0A5S3XTU6_9GAMM</name>
<reference evidence="10 11" key="2">
    <citation type="submission" date="2019-06" db="EMBL/GenBank/DDBJ databases">
        <title>Co-occurence of chitin degradation, pigmentation and bioactivity in marine Pseudoalteromonas.</title>
        <authorList>
            <person name="Sonnenschein E.C."/>
            <person name="Bech P.K."/>
        </authorList>
    </citation>
    <scope>NUCLEOTIDE SEQUENCE [LARGE SCALE GENOMIC DNA]</scope>
    <source>
        <strain evidence="11">S2231</strain>
        <strain evidence="8 10">S2233</strain>
    </source>
</reference>
<keyword evidence="5" id="KW-0408">Iron</keyword>
<evidence type="ECO:0000256" key="2">
    <source>
        <dbReference type="ARBA" id="ARBA00022485"/>
    </source>
</evidence>
<dbReference type="Proteomes" id="UP000307706">
    <property type="component" value="Unassembled WGS sequence"/>
</dbReference>
<keyword evidence="3" id="KW-0949">S-adenosyl-L-methionine</keyword>
<dbReference type="InterPro" id="IPR013785">
    <property type="entry name" value="Aldolase_TIM"/>
</dbReference>
<dbReference type="RefSeq" id="WP_138596777.1">
    <property type="nucleotide sequence ID" value="NZ_PNCK01000030.1"/>
</dbReference>
<dbReference type="Gene3D" id="3.20.20.70">
    <property type="entry name" value="Aldolase class I"/>
    <property type="match status" value="1"/>
</dbReference>
<keyword evidence="6" id="KW-0411">Iron-sulfur</keyword>
<dbReference type="InterPro" id="IPR050377">
    <property type="entry name" value="Radical_SAM_PqqE_MftC-like"/>
</dbReference>
<dbReference type="OrthoDB" id="7690664at2"/>
<keyword evidence="2" id="KW-0004">4Fe-4S</keyword>
<evidence type="ECO:0000313" key="10">
    <source>
        <dbReference type="Proteomes" id="UP000305730"/>
    </source>
</evidence>
<dbReference type="EMBL" id="PNCL01000010">
    <property type="protein sequence ID" value="TMP62112.1"/>
    <property type="molecule type" value="Genomic_DNA"/>
</dbReference>
<dbReference type="InterPro" id="IPR007197">
    <property type="entry name" value="rSAM"/>
</dbReference>
<reference evidence="9" key="3">
    <citation type="submission" date="2019-09" db="EMBL/GenBank/DDBJ databases">
        <title>Co-occurence of chitin degradation, pigmentation and bioactivity in marine Pseudoalteromonas.</title>
        <authorList>
            <person name="Sonnenschein E.C."/>
            <person name="Bech P.K."/>
        </authorList>
    </citation>
    <scope>NUCLEOTIDE SEQUENCE</scope>
    <source>
        <strain evidence="9">S2231</strain>
    </source>
</reference>
<dbReference type="Proteomes" id="UP000305730">
    <property type="component" value="Unassembled WGS sequence"/>
</dbReference>
<protein>
    <submittedName>
        <fullName evidence="9">Molybdopterin biosynthesis protein MoeA</fullName>
    </submittedName>
</protein>
<dbReference type="Pfam" id="PF04055">
    <property type="entry name" value="Radical_SAM"/>
    <property type="match status" value="1"/>
</dbReference>
<keyword evidence="4" id="KW-0479">Metal-binding</keyword>
<dbReference type="PANTHER" id="PTHR11228">
    <property type="entry name" value="RADICAL SAM DOMAIN PROTEIN"/>
    <property type="match status" value="1"/>
</dbReference>
<dbReference type="EMBL" id="PNCK01000030">
    <property type="protein sequence ID" value="TMP43489.1"/>
    <property type="molecule type" value="Genomic_DNA"/>
</dbReference>
<dbReference type="CDD" id="cd01335">
    <property type="entry name" value="Radical_SAM"/>
    <property type="match status" value="1"/>
</dbReference>
<evidence type="ECO:0000256" key="1">
    <source>
        <dbReference type="ARBA" id="ARBA00001966"/>
    </source>
</evidence>
<dbReference type="PANTHER" id="PTHR11228:SF7">
    <property type="entry name" value="PQQA PEPTIDE CYCLASE"/>
    <property type="match status" value="1"/>
</dbReference>
<dbReference type="GO" id="GO:0046872">
    <property type="term" value="F:metal ion binding"/>
    <property type="evidence" value="ECO:0007669"/>
    <property type="project" value="UniProtKB-KW"/>
</dbReference>
<dbReference type="SFLD" id="SFLDG01067">
    <property type="entry name" value="SPASM/twitch_domain_containing"/>
    <property type="match status" value="1"/>
</dbReference>
<dbReference type="PROSITE" id="PS51918">
    <property type="entry name" value="RADICAL_SAM"/>
    <property type="match status" value="1"/>
</dbReference>
<evidence type="ECO:0000256" key="3">
    <source>
        <dbReference type="ARBA" id="ARBA00022691"/>
    </source>
</evidence>
<dbReference type="InterPro" id="IPR034391">
    <property type="entry name" value="AdoMet-like_SPASM_containing"/>
</dbReference>
<dbReference type="GO" id="GO:0003824">
    <property type="term" value="F:catalytic activity"/>
    <property type="evidence" value="ECO:0007669"/>
    <property type="project" value="InterPro"/>
</dbReference>
<evidence type="ECO:0000256" key="5">
    <source>
        <dbReference type="ARBA" id="ARBA00023004"/>
    </source>
</evidence>
<dbReference type="GO" id="GO:0051536">
    <property type="term" value="F:iron-sulfur cluster binding"/>
    <property type="evidence" value="ECO:0007669"/>
    <property type="project" value="UniProtKB-KW"/>
</dbReference>